<dbReference type="HOGENOM" id="CLU_044454_0_0_11"/>
<evidence type="ECO:0000256" key="2">
    <source>
        <dbReference type="ARBA" id="ARBA00022448"/>
    </source>
</evidence>
<protein>
    <submittedName>
        <fullName evidence="8">Citrate transporter</fullName>
    </submittedName>
</protein>
<evidence type="ECO:0000313" key="11">
    <source>
        <dbReference type="Proteomes" id="UP000011016"/>
    </source>
</evidence>
<evidence type="ECO:0000256" key="4">
    <source>
        <dbReference type="ARBA" id="ARBA00022989"/>
    </source>
</evidence>
<feature type="transmembrane region" description="Helical" evidence="6">
    <location>
        <begin position="143"/>
        <end position="163"/>
    </location>
</feature>
<dbReference type="Proteomes" id="UP000011016">
    <property type="component" value="Unassembled WGS sequence"/>
</dbReference>
<dbReference type="EMBL" id="AHAE01000030">
    <property type="protein sequence ID" value="EJZ82551.1"/>
    <property type="molecule type" value="Genomic_DNA"/>
</dbReference>
<evidence type="ECO:0000256" key="1">
    <source>
        <dbReference type="ARBA" id="ARBA00004141"/>
    </source>
</evidence>
<feature type="transmembrane region" description="Helical" evidence="6">
    <location>
        <begin position="346"/>
        <end position="365"/>
    </location>
</feature>
<dbReference type="GO" id="GO:0005886">
    <property type="term" value="C:plasma membrane"/>
    <property type="evidence" value="ECO:0007669"/>
    <property type="project" value="TreeGrafter"/>
</dbReference>
<accession>I7LB40</accession>
<keyword evidence="4 6" id="KW-1133">Transmembrane helix</keyword>
<gene>
    <name evidence="8" type="primary">citM</name>
    <name evidence="8" type="ORF">BN46_0043</name>
    <name evidence="9" type="ORF">HMPREF9719_00539</name>
</gene>
<dbReference type="EMBL" id="CAJZ01000002">
    <property type="protein sequence ID" value="CCI82799.1"/>
    <property type="molecule type" value="Genomic_DNA"/>
</dbReference>
<dbReference type="InterPro" id="IPR004680">
    <property type="entry name" value="Cit_transptr-like_dom"/>
</dbReference>
<evidence type="ECO:0000256" key="6">
    <source>
        <dbReference type="SAM" id="Phobius"/>
    </source>
</evidence>
<feature type="transmembrane region" description="Helical" evidence="6">
    <location>
        <begin position="30"/>
        <end position="51"/>
    </location>
</feature>
<keyword evidence="5 6" id="KW-0472">Membrane</keyword>
<dbReference type="GO" id="GO:0015137">
    <property type="term" value="F:citrate transmembrane transporter activity"/>
    <property type="evidence" value="ECO:0007669"/>
    <property type="project" value="InterPro"/>
</dbReference>
<dbReference type="GO" id="GO:0015128">
    <property type="term" value="F:gluconate transmembrane transporter activity"/>
    <property type="evidence" value="ECO:0007669"/>
    <property type="project" value="InterPro"/>
</dbReference>
<reference evidence="8 11" key="1">
    <citation type="journal article" date="2012" name="J. Bacteriol.">
        <title>Draft Genome Sequence of Turicella otitidis ATCC 51513, Isolated from Middle Ear Fluid from a Child with Otitis Media.</title>
        <authorList>
            <person name="Brinkrolf K."/>
            <person name="Schneider J."/>
            <person name="Knecht M."/>
            <person name="Ruckert C."/>
            <person name="Tauch A."/>
        </authorList>
    </citation>
    <scope>NUCLEOTIDE SEQUENCE [LARGE SCALE GENOMIC DNA]</scope>
    <source>
        <strain evidence="8 11">ATCC 51513</strain>
    </source>
</reference>
<feature type="domain" description="Citrate transporter-like" evidence="7">
    <location>
        <begin position="23"/>
        <end position="400"/>
    </location>
</feature>
<feature type="transmembrane region" description="Helical" evidence="6">
    <location>
        <begin position="6"/>
        <end position="23"/>
    </location>
</feature>
<keyword evidence="2" id="KW-0813">Transport</keyword>
<dbReference type="PANTHER" id="PTHR30354:SF26">
    <property type="entry name" value="TRANSPORTER, PUTATIVE-RELATED"/>
    <property type="match status" value="1"/>
</dbReference>
<feature type="transmembrane region" description="Helical" evidence="6">
    <location>
        <begin position="63"/>
        <end position="86"/>
    </location>
</feature>
<dbReference type="NCBIfam" id="TIGR00784">
    <property type="entry name" value="citMHS"/>
    <property type="match status" value="1"/>
</dbReference>
<dbReference type="eggNOG" id="COG2851">
    <property type="taxonomic scope" value="Bacteria"/>
</dbReference>
<dbReference type="PATRIC" id="fig|883169.3.peg.509"/>
<reference evidence="9 10" key="2">
    <citation type="submission" date="2012-08" db="EMBL/GenBank/DDBJ databases">
        <title>The Genome Sequence of Turicella otitidis ATCC 51513.</title>
        <authorList>
            <consortium name="The Broad Institute Genome Sequencing Platform"/>
            <person name="Earl A."/>
            <person name="Ward D."/>
            <person name="Feldgarden M."/>
            <person name="Gevers D."/>
            <person name="Huys G."/>
            <person name="Walker B."/>
            <person name="Young S.K."/>
            <person name="Zeng Q."/>
            <person name="Gargeya S."/>
            <person name="Fitzgerald M."/>
            <person name="Haas B."/>
            <person name="Abouelleil A."/>
            <person name="Alvarado L."/>
            <person name="Arachchi H.M."/>
            <person name="Berlin A.M."/>
            <person name="Chapman S.B."/>
            <person name="Goldberg J."/>
            <person name="Griggs A."/>
            <person name="Gujja S."/>
            <person name="Hansen M."/>
            <person name="Howarth C."/>
            <person name="Imamovic A."/>
            <person name="Larimer J."/>
            <person name="McCowen C."/>
            <person name="Montmayeur A."/>
            <person name="Murphy C."/>
            <person name="Neiman D."/>
            <person name="Pearson M."/>
            <person name="Priest M."/>
            <person name="Roberts A."/>
            <person name="Saif S."/>
            <person name="Shea T."/>
            <person name="Sisk P."/>
            <person name="Sykes S."/>
            <person name="Wortman J."/>
            <person name="Nusbaum C."/>
            <person name="Birren B."/>
        </authorList>
    </citation>
    <scope>NUCLEOTIDE SEQUENCE [LARGE SCALE GENOMIC DNA]</scope>
    <source>
        <strain evidence="9 10">ATCC 51513</strain>
    </source>
</reference>
<evidence type="ECO:0000259" key="7">
    <source>
        <dbReference type="Pfam" id="PF03600"/>
    </source>
</evidence>
<dbReference type="AlphaFoldDB" id="I7LB40"/>
<dbReference type="Pfam" id="PF03600">
    <property type="entry name" value="CitMHS"/>
    <property type="match status" value="1"/>
</dbReference>
<feature type="transmembrane region" description="Helical" evidence="6">
    <location>
        <begin position="386"/>
        <end position="411"/>
    </location>
</feature>
<dbReference type="Proteomes" id="UP000006078">
    <property type="component" value="Unassembled WGS sequence"/>
</dbReference>
<keyword evidence="10" id="KW-1185">Reference proteome</keyword>
<dbReference type="OrthoDB" id="5329450at2"/>
<dbReference type="InterPro" id="IPR014738">
    <property type="entry name" value="Citrate_transporter"/>
</dbReference>
<feature type="transmembrane region" description="Helical" evidence="6">
    <location>
        <begin position="431"/>
        <end position="452"/>
    </location>
</feature>
<sequence length="454" mass="47003">MDSPLALSIIGLAVILGTVGLLLSNRAHPVVAMTLVPVAGALIAGFGPSAIGEFFGSGLESVMNVVVMFVFAIVFFGMLSDAGFFLPVVGSLIRATKGRVLAAALGTAAIGIVAHLDGAGATTFLITIPTLLPLYKALHMSRYVLLAILALSAGVMNMMPWAGPLGRAASVVDEDPVQLWHHLVPIQLSSIVVVFLIAALLGVLESRRIARLRRSPEFIAAGPVDTDRLAAELVERWEHDNARNKVTLRRGRAVTIANVALVVALLAVLLGGVVPPAPAFLVATAIALPLNFPAAKDQTAAIRRHAPAALAMAGVILAAAMFLGVLEETGMLEHIALGLLAVLPEAWGPGLHVIVGVLGVPLDLLTSTDAYYFSILPIVQETVAEFGVSGTGAAAVLIIGNIVGTFVSPFSPALWLAIGLAGANMGKHIKVTFPLAWAFGVIMVLAAEAFGLTA</sequence>
<name>I7LB40_9CORY</name>
<feature type="transmembrane region" description="Helical" evidence="6">
    <location>
        <begin position="183"/>
        <end position="204"/>
    </location>
</feature>
<dbReference type="PANTHER" id="PTHR30354">
    <property type="entry name" value="GNT FAMILY GLUCONATE TRANSPORTER"/>
    <property type="match status" value="1"/>
</dbReference>
<keyword evidence="3 6" id="KW-0812">Transmembrane</keyword>
<evidence type="ECO:0000256" key="5">
    <source>
        <dbReference type="ARBA" id="ARBA00023136"/>
    </source>
</evidence>
<feature type="transmembrane region" description="Helical" evidence="6">
    <location>
        <begin position="253"/>
        <end position="271"/>
    </location>
</feature>
<evidence type="ECO:0000256" key="3">
    <source>
        <dbReference type="ARBA" id="ARBA00022692"/>
    </source>
</evidence>
<proteinExistence type="predicted"/>
<evidence type="ECO:0000313" key="10">
    <source>
        <dbReference type="Proteomes" id="UP000006078"/>
    </source>
</evidence>
<feature type="transmembrane region" description="Helical" evidence="6">
    <location>
        <begin position="306"/>
        <end position="326"/>
    </location>
</feature>
<organism evidence="8 11">
    <name type="scientific">Corynebacterium otitidis ATCC 51513</name>
    <dbReference type="NCBI Taxonomy" id="883169"/>
    <lineage>
        <taxon>Bacteria</taxon>
        <taxon>Bacillati</taxon>
        <taxon>Actinomycetota</taxon>
        <taxon>Actinomycetes</taxon>
        <taxon>Mycobacteriales</taxon>
        <taxon>Corynebacteriaceae</taxon>
        <taxon>Corynebacterium</taxon>
    </lineage>
</organism>
<dbReference type="RefSeq" id="WP_004600429.1">
    <property type="nucleotide sequence ID" value="NZ_HF541865.1"/>
</dbReference>
<comment type="subcellular location">
    <subcellularLocation>
        <location evidence="1">Membrane</location>
        <topology evidence="1">Multi-pass membrane protein</topology>
    </subcellularLocation>
</comment>
<dbReference type="STRING" id="29321.AAV33_03000"/>
<comment type="caution">
    <text evidence="8">The sequence shown here is derived from an EMBL/GenBank/DDBJ whole genome shotgun (WGS) entry which is preliminary data.</text>
</comment>
<evidence type="ECO:0000313" key="9">
    <source>
        <dbReference type="EMBL" id="EJZ82551.1"/>
    </source>
</evidence>
<dbReference type="InterPro" id="IPR003474">
    <property type="entry name" value="Glcn_transporter"/>
</dbReference>
<evidence type="ECO:0000313" key="8">
    <source>
        <dbReference type="EMBL" id="CCI82799.1"/>
    </source>
</evidence>